<dbReference type="Pfam" id="PF00144">
    <property type="entry name" value="Beta-lactamase"/>
    <property type="match status" value="1"/>
</dbReference>
<dbReference type="PANTHER" id="PTHR46825:SF15">
    <property type="entry name" value="BETA-LACTAMASE-RELATED DOMAIN-CONTAINING PROTEIN"/>
    <property type="match status" value="1"/>
</dbReference>
<feature type="domain" description="Beta-lactamase-related" evidence="2">
    <location>
        <begin position="12"/>
        <end position="359"/>
    </location>
</feature>
<dbReference type="PANTHER" id="PTHR46825">
    <property type="entry name" value="D-ALANYL-D-ALANINE-CARBOXYPEPTIDASE/ENDOPEPTIDASE AMPH"/>
    <property type="match status" value="1"/>
</dbReference>
<dbReference type="InterPro" id="IPR012338">
    <property type="entry name" value="Beta-lactam/transpept-like"/>
</dbReference>
<dbReference type="OrthoDB" id="5946976at2759"/>
<dbReference type="Gene3D" id="3.40.710.10">
    <property type="entry name" value="DD-peptidase/beta-lactamase superfamily"/>
    <property type="match status" value="1"/>
</dbReference>
<name>A0A167SCP4_CALVF</name>
<comment type="similarity">
    <text evidence="1">Belongs to the peptidase S12 family.</text>
</comment>
<proteinExistence type="inferred from homology"/>
<evidence type="ECO:0000313" key="4">
    <source>
        <dbReference type="Proteomes" id="UP000076738"/>
    </source>
</evidence>
<reference evidence="3 4" key="1">
    <citation type="journal article" date="2016" name="Mol. Biol. Evol.">
        <title>Comparative Genomics of Early-Diverging Mushroom-Forming Fungi Provides Insights into the Origins of Lignocellulose Decay Capabilities.</title>
        <authorList>
            <person name="Nagy L.G."/>
            <person name="Riley R."/>
            <person name="Tritt A."/>
            <person name="Adam C."/>
            <person name="Daum C."/>
            <person name="Floudas D."/>
            <person name="Sun H."/>
            <person name="Yadav J.S."/>
            <person name="Pangilinan J."/>
            <person name="Larsson K.H."/>
            <person name="Matsuura K."/>
            <person name="Barry K."/>
            <person name="Labutti K."/>
            <person name="Kuo R."/>
            <person name="Ohm R.A."/>
            <person name="Bhattacharya S.S."/>
            <person name="Shirouzu T."/>
            <person name="Yoshinaga Y."/>
            <person name="Martin F.M."/>
            <person name="Grigoriev I.V."/>
            <person name="Hibbett D.S."/>
        </authorList>
    </citation>
    <scope>NUCLEOTIDE SEQUENCE [LARGE SCALE GENOMIC DNA]</scope>
    <source>
        <strain evidence="3 4">TUFC12733</strain>
    </source>
</reference>
<protein>
    <submittedName>
        <fullName evidence="3">Beta-lactamase/transpeptidase-like protein</fullName>
    </submittedName>
</protein>
<dbReference type="SUPFAM" id="SSF56601">
    <property type="entry name" value="beta-lactamase/transpeptidase-like"/>
    <property type="match status" value="1"/>
</dbReference>
<dbReference type="AlphaFoldDB" id="A0A167SCP4"/>
<dbReference type="InterPro" id="IPR001466">
    <property type="entry name" value="Beta-lactam-related"/>
</dbReference>
<dbReference type="EMBL" id="KV417266">
    <property type="protein sequence ID" value="KZP01788.1"/>
    <property type="molecule type" value="Genomic_DNA"/>
</dbReference>
<evidence type="ECO:0000256" key="1">
    <source>
        <dbReference type="ARBA" id="ARBA00038215"/>
    </source>
</evidence>
<dbReference type="Proteomes" id="UP000076738">
    <property type="component" value="Unassembled WGS sequence"/>
</dbReference>
<keyword evidence="4" id="KW-1185">Reference proteome</keyword>
<gene>
    <name evidence="3" type="ORF">CALVIDRAFT_594468</name>
</gene>
<dbReference type="STRING" id="1330018.A0A167SCP4"/>
<accession>A0A167SCP4</accession>
<sequence length="558" mass="62266">MSSSDLHAANLDRYIDELSRLFNVPGISVAIVRLSQESEVHNWGRRSENPFASDENTLYSIASNSKAFAATALGILIDDFQHGRNVTPLPAGVSLDWTTKVADLLPDEWHLQDSYAERHINLLDLLNHVTGMPRHDLSYNLTMDVRGVVSSLEHLRPIAELRERWKYNNMMFGVASYIVQKYSLQSYPDFVASRILTPLGMDSSTYNPQEAFDSGNLSQTWADNAGPGRNETRLIPYWLYDWSDSAISVDAGAGGLISSTKDLSQWVHALLKKGKHPTTGGQIIPASVVETTMLGRTVMEGKPDYPELSAKVYGAGWWRYSYQGHQIVQHSGDVPGYTSLISLLPDDGFGIVTLVNGDEKQIPIECIHFRIMEDELGLKHIDWPDRLSSQHNAEHKALPPIPANQTQSSPLPLADFVGTYSSPGYVGDFTLCTWPSSTDSKSQAVFSAYQLCDPTFPQHRETALYASWRRLWSTHFKLVPDPSAPGRFSMHLDTLLPHGAGEDTSPFLFRFGIRETMVEFEIVDGKVTGLGLWNEPGQKDPVSGRPRERAEAWFDKVT</sequence>
<organism evidence="3 4">
    <name type="scientific">Calocera viscosa (strain TUFC12733)</name>
    <dbReference type="NCBI Taxonomy" id="1330018"/>
    <lineage>
        <taxon>Eukaryota</taxon>
        <taxon>Fungi</taxon>
        <taxon>Dikarya</taxon>
        <taxon>Basidiomycota</taxon>
        <taxon>Agaricomycotina</taxon>
        <taxon>Dacrymycetes</taxon>
        <taxon>Dacrymycetales</taxon>
        <taxon>Dacrymycetaceae</taxon>
        <taxon>Calocera</taxon>
    </lineage>
</organism>
<evidence type="ECO:0000313" key="3">
    <source>
        <dbReference type="EMBL" id="KZP01788.1"/>
    </source>
</evidence>
<dbReference type="InterPro" id="IPR050491">
    <property type="entry name" value="AmpC-like"/>
</dbReference>
<evidence type="ECO:0000259" key="2">
    <source>
        <dbReference type="Pfam" id="PF00144"/>
    </source>
</evidence>